<evidence type="ECO:0000256" key="1">
    <source>
        <dbReference type="SAM" id="Phobius"/>
    </source>
</evidence>
<dbReference type="InterPro" id="IPR030417">
    <property type="entry name" value="MS4A"/>
</dbReference>
<feature type="transmembrane region" description="Helical" evidence="1">
    <location>
        <begin position="95"/>
        <end position="117"/>
    </location>
</feature>
<proteinExistence type="predicted"/>
<name>E9HAT7_DAPPU</name>
<evidence type="ECO:0000313" key="3">
    <source>
        <dbReference type="Proteomes" id="UP000000305"/>
    </source>
</evidence>
<dbReference type="AlphaFoldDB" id="E9HAT7"/>
<dbReference type="Proteomes" id="UP000000305">
    <property type="component" value="Unassembled WGS sequence"/>
</dbReference>
<sequence>MVPANNLKTTRQLVISYPGMKKLSIKIFSAAILICGMASIGIQTVTLVIFLETFDRYYVYFPSDVVGHGIWGGMLYLTAGSFGFAVAFMRKKTLLVGTVVTSSLSIFASFLTSLLSAGAASSGVYSSCYRKFGYSNSICDTWLGLEWALMMCGIVAFISSTSLTILASGSLCTCCRKHNTIADMIAALVIYATSLFNHCVVTQMDVVGHGIWAGALYLTAGSLAIAASYKRTQSLMLGTVVLALLSICASIIASTLSGIAAAHGIYKSCYYLSSSLSSLCKLCDSQIILIGEIQGI</sequence>
<accession>E9HAT7</accession>
<dbReference type="HOGENOM" id="CLU_940942_0_0_1"/>
<dbReference type="PhylomeDB" id="E9HAT7"/>
<reference evidence="2 3" key="1">
    <citation type="journal article" date="2011" name="Science">
        <title>The ecoresponsive genome of Daphnia pulex.</title>
        <authorList>
            <person name="Colbourne J.K."/>
            <person name="Pfrender M.E."/>
            <person name="Gilbert D."/>
            <person name="Thomas W.K."/>
            <person name="Tucker A."/>
            <person name="Oakley T.H."/>
            <person name="Tokishita S."/>
            <person name="Aerts A."/>
            <person name="Arnold G.J."/>
            <person name="Basu M.K."/>
            <person name="Bauer D.J."/>
            <person name="Caceres C.E."/>
            <person name="Carmel L."/>
            <person name="Casola C."/>
            <person name="Choi J.H."/>
            <person name="Detter J.C."/>
            <person name="Dong Q."/>
            <person name="Dusheyko S."/>
            <person name="Eads B.D."/>
            <person name="Frohlich T."/>
            <person name="Geiler-Samerotte K.A."/>
            <person name="Gerlach D."/>
            <person name="Hatcher P."/>
            <person name="Jogdeo S."/>
            <person name="Krijgsveld J."/>
            <person name="Kriventseva E.V."/>
            <person name="Kultz D."/>
            <person name="Laforsch C."/>
            <person name="Lindquist E."/>
            <person name="Lopez J."/>
            <person name="Manak J.R."/>
            <person name="Muller J."/>
            <person name="Pangilinan J."/>
            <person name="Patwardhan R.P."/>
            <person name="Pitluck S."/>
            <person name="Pritham E.J."/>
            <person name="Rechtsteiner A."/>
            <person name="Rho M."/>
            <person name="Rogozin I.B."/>
            <person name="Sakarya O."/>
            <person name="Salamov A."/>
            <person name="Schaack S."/>
            <person name="Shapiro H."/>
            <person name="Shiga Y."/>
            <person name="Skalitzky C."/>
            <person name="Smith Z."/>
            <person name="Souvorov A."/>
            <person name="Sung W."/>
            <person name="Tang Z."/>
            <person name="Tsuchiya D."/>
            <person name="Tu H."/>
            <person name="Vos H."/>
            <person name="Wang M."/>
            <person name="Wolf Y.I."/>
            <person name="Yamagata H."/>
            <person name="Yamada T."/>
            <person name="Ye Y."/>
            <person name="Shaw J.R."/>
            <person name="Andrews J."/>
            <person name="Crease T.J."/>
            <person name="Tang H."/>
            <person name="Lucas S.M."/>
            <person name="Robertson H.M."/>
            <person name="Bork P."/>
            <person name="Koonin E.V."/>
            <person name="Zdobnov E.M."/>
            <person name="Grigoriev I.V."/>
            <person name="Lynch M."/>
            <person name="Boore J.L."/>
        </authorList>
    </citation>
    <scope>NUCLEOTIDE SEQUENCE [LARGE SCALE GENOMIC DNA]</scope>
</reference>
<protein>
    <submittedName>
        <fullName evidence="2">Uncharacterized protein</fullName>
    </submittedName>
</protein>
<gene>
    <name evidence="2" type="ORF">DAPPUDRAFT_327459</name>
</gene>
<evidence type="ECO:0000313" key="2">
    <source>
        <dbReference type="EMBL" id="EFX71158.1"/>
    </source>
</evidence>
<feature type="transmembrane region" description="Helical" evidence="1">
    <location>
        <begin position="241"/>
        <end position="266"/>
    </location>
</feature>
<keyword evidence="1" id="KW-1133">Transmembrane helix</keyword>
<dbReference type="OrthoDB" id="6365675at2759"/>
<feature type="transmembrane region" description="Helical" evidence="1">
    <location>
        <begin position="70"/>
        <end position="88"/>
    </location>
</feature>
<dbReference type="EMBL" id="GL732613">
    <property type="protein sequence ID" value="EFX71158.1"/>
    <property type="molecule type" value="Genomic_DNA"/>
</dbReference>
<organism evidence="2 3">
    <name type="scientific">Daphnia pulex</name>
    <name type="common">Water flea</name>
    <dbReference type="NCBI Taxonomy" id="6669"/>
    <lineage>
        <taxon>Eukaryota</taxon>
        <taxon>Metazoa</taxon>
        <taxon>Ecdysozoa</taxon>
        <taxon>Arthropoda</taxon>
        <taxon>Crustacea</taxon>
        <taxon>Branchiopoda</taxon>
        <taxon>Diplostraca</taxon>
        <taxon>Cladocera</taxon>
        <taxon>Anomopoda</taxon>
        <taxon>Daphniidae</taxon>
        <taxon>Daphnia</taxon>
    </lineage>
</organism>
<dbReference type="InParanoid" id="E9HAT7"/>
<feature type="transmembrane region" description="Helical" evidence="1">
    <location>
        <begin position="27"/>
        <end position="50"/>
    </location>
</feature>
<feature type="transmembrane region" description="Helical" evidence="1">
    <location>
        <begin position="210"/>
        <end position="229"/>
    </location>
</feature>
<dbReference type="PANTHER" id="PTHR23320:SF173">
    <property type="entry name" value="MARVEL DOMAIN-CONTAINING PROTEIN-RELATED"/>
    <property type="match status" value="1"/>
</dbReference>
<keyword evidence="1" id="KW-0472">Membrane</keyword>
<feature type="transmembrane region" description="Helical" evidence="1">
    <location>
        <begin position="184"/>
        <end position="204"/>
    </location>
</feature>
<feature type="transmembrane region" description="Helical" evidence="1">
    <location>
        <begin position="147"/>
        <end position="172"/>
    </location>
</feature>
<keyword evidence="1" id="KW-0812">Transmembrane</keyword>
<keyword evidence="3" id="KW-1185">Reference proteome</keyword>
<dbReference type="PANTHER" id="PTHR23320">
    <property type="entry name" value="MEMBRANE-SPANNING 4-DOMAINS SUBFAMILY A MS4A -RELATED"/>
    <property type="match status" value="1"/>
</dbReference>
<dbReference type="KEGG" id="dpx:DAPPUDRAFT_327459"/>